<dbReference type="PRINTS" id="PR00364">
    <property type="entry name" value="DISEASERSIST"/>
</dbReference>
<feature type="region of interest" description="Disordered" evidence="1">
    <location>
        <begin position="483"/>
        <end position="517"/>
    </location>
</feature>
<dbReference type="RefSeq" id="WP_103550855.1">
    <property type="nucleotide sequence ID" value="NZ_JBHJSK010000008.1"/>
</dbReference>
<comment type="caution">
    <text evidence="2">The sequence shown here is derived from an EMBL/GenBank/DDBJ whole genome shotgun (WGS) entry which is preliminary data.</text>
</comment>
<dbReference type="Gene3D" id="3.40.50.300">
    <property type="entry name" value="P-loop containing nucleotide triphosphate hydrolases"/>
    <property type="match status" value="1"/>
</dbReference>
<sequence length="877" mass="90690">MSDAPAPQTTAGSASVAVEGDLTGSQVGIGGKVVQIQADGFATVLFVDGVEAARAERRPLSRSVQARRSLAALGRERELTRLADAVDAGEPVQVYGPSGIGKTTLLLHATGRGTLGATTAVPEGTVLLSARGLPTEEVLQEVFLATYQVPGLHLPAQAERRGLLAALRVLVVLDDLDCSADELADLVHALPHCVVVAASGRMSLTGGCTVGLRGLPQAAALTLFQDALGRPLTEEESTQAEQAWLETDGHPGRLGLVAAYLREAAEHGIPPEVPPADGLPLLIPKLVAWLGTAAAGLLRHLAVAGDSEWGTSLVTALPDGTDAAVEELVRARLLVRNEARLRLAEGVAAGLGENPDGSALPAVAEAVADWLASTAPGDAAAEAEVVTALVRRAADAGLDSLVTRLARAGAPRLMLGLRWRAWGRLLEAGLHAARRSGMRDDEAYFTHESGIRALCLGDVAKATALLSAAATLGVRGGDALRDLLHAPAPKGPGQTVLQQPSPPASPPPTSPSGPWHHGLLTGKALLAAAGAVAVAAFGFTAFGGEGTPPAGTRPSAGPLTDGDTPQSTPPTRTALSHGPGSDDKGGGTGHNSSSHKGSDPSTAESDLWRDFPFGGRHIGTTVHADGFRYDVIGALVNHDSSGLPQLLLTTTVRNELTGPSSRRLEYTPVLQQGGRRTASVTSISSASQDGRQATFTFPLYQGFRWEDARLEFPAYADDVTTLPLVPGANGGSLVAHDPYEVVAGGTLRNTWMELTVIGGQYRTDVALDSPYNVAPKLRSGRASLLLTFSVKILDAPPGGVGLRPQDFDVVQPDGTRLTFETGSDFGGYAKGLDPGQRYIAVQVAPAAGTYTLYLTYASQGADAGGGPEDSLTFTVRK</sequence>
<gene>
    <name evidence="2" type="ORF">CW362_19915</name>
</gene>
<feature type="region of interest" description="Disordered" evidence="1">
    <location>
        <begin position="545"/>
        <end position="607"/>
    </location>
</feature>
<name>A0A2I0SN12_9ACTN</name>
<keyword evidence="3" id="KW-1185">Reference proteome</keyword>
<feature type="compositionally biased region" description="Polar residues" evidence="1">
    <location>
        <begin position="563"/>
        <end position="574"/>
    </location>
</feature>
<evidence type="ECO:0000313" key="2">
    <source>
        <dbReference type="EMBL" id="PKT71315.1"/>
    </source>
</evidence>
<dbReference type="EMBL" id="PJOS01000036">
    <property type="protein sequence ID" value="PKT71315.1"/>
    <property type="molecule type" value="Genomic_DNA"/>
</dbReference>
<dbReference type="AlphaFoldDB" id="A0A2I0SN12"/>
<reference evidence="2 3" key="1">
    <citation type="submission" date="2017-12" db="EMBL/GenBank/DDBJ databases">
        <title>Streptomyces populusis sp. nov., a novel endophytic actinobacterium isolated from stems of Populus adenopoda Maxim.</title>
        <authorList>
            <person name="Wang Z."/>
        </authorList>
    </citation>
    <scope>NUCLEOTIDE SEQUENCE [LARGE SCALE GENOMIC DNA]</scope>
    <source>
        <strain evidence="2 3">A249</strain>
    </source>
</reference>
<dbReference type="Proteomes" id="UP000236178">
    <property type="component" value="Unassembled WGS sequence"/>
</dbReference>
<dbReference type="OrthoDB" id="4506813at2"/>
<proteinExistence type="predicted"/>
<feature type="compositionally biased region" description="Polar residues" evidence="1">
    <location>
        <begin position="591"/>
        <end position="604"/>
    </location>
</feature>
<accession>A0A2I0SN12</accession>
<evidence type="ECO:0000313" key="3">
    <source>
        <dbReference type="Proteomes" id="UP000236178"/>
    </source>
</evidence>
<dbReference type="InterPro" id="IPR027417">
    <property type="entry name" value="P-loop_NTPase"/>
</dbReference>
<evidence type="ECO:0000256" key="1">
    <source>
        <dbReference type="SAM" id="MobiDB-lite"/>
    </source>
</evidence>
<dbReference type="SUPFAM" id="SSF52540">
    <property type="entry name" value="P-loop containing nucleoside triphosphate hydrolases"/>
    <property type="match status" value="1"/>
</dbReference>
<organism evidence="2 3">
    <name type="scientific">Streptomyces populi</name>
    <dbReference type="NCBI Taxonomy" id="2058924"/>
    <lineage>
        <taxon>Bacteria</taxon>
        <taxon>Bacillati</taxon>
        <taxon>Actinomycetota</taxon>
        <taxon>Actinomycetes</taxon>
        <taxon>Kitasatosporales</taxon>
        <taxon>Streptomycetaceae</taxon>
        <taxon>Streptomyces</taxon>
    </lineage>
</organism>
<protein>
    <submittedName>
        <fullName evidence="2">Uncharacterized protein</fullName>
    </submittedName>
</protein>
<feature type="compositionally biased region" description="Pro residues" evidence="1">
    <location>
        <begin position="500"/>
        <end position="511"/>
    </location>
</feature>